<feature type="domain" description="Ubiquitin-like protease family profile" evidence="7">
    <location>
        <begin position="791"/>
        <end position="963"/>
    </location>
</feature>
<evidence type="ECO:0000256" key="3">
    <source>
        <dbReference type="ARBA" id="ARBA00022801"/>
    </source>
</evidence>
<feature type="coiled-coil region" evidence="5">
    <location>
        <begin position="710"/>
        <end position="747"/>
    </location>
</feature>
<keyword evidence="5" id="KW-0175">Coiled coil</keyword>
<comment type="similarity">
    <text evidence="1">Belongs to the peptidase C48 family.</text>
</comment>
<dbReference type="GO" id="GO:0008234">
    <property type="term" value="F:cysteine-type peptidase activity"/>
    <property type="evidence" value="ECO:0007669"/>
    <property type="project" value="UniProtKB-KW"/>
</dbReference>
<accession>A0A8K0SLP7</accession>
<evidence type="ECO:0000256" key="1">
    <source>
        <dbReference type="ARBA" id="ARBA00005234"/>
    </source>
</evidence>
<feature type="region of interest" description="Disordered" evidence="6">
    <location>
        <begin position="434"/>
        <end position="509"/>
    </location>
</feature>
<name>A0A8K0SLP7_9HYPO</name>
<dbReference type="SUPFAM" id="SSF54001">
    <property type="entry name" value="Cysteine proteinases"/>
    <property type="match status" value="1"/>
</dbReference>
<dbReference type="InterPro" id="IPR038765">
    <property type="entry name" value="Papain-like_cys_pep_sf"/>
</dbReference>
<evidence type="ECO:0000313" key="8">
    <source>
        <dbReference type="EMBL" id="KAH7311759.1"/>
    </source>
</evidence>
<keyword evidence="4" id="KW-0788">Thiol protease</keyword>
<evidence type="ECO:0000256" key="4">
    <source>
        <dbReference type="ARBA" id="ARBA00022807"/>
    </source>
</evidence>
<feature type="region of interest" description="Disordered" evidence="6">
    <location>
        <begin position="576"/>
        <end position="615"/>
    </location>
</feature>
<dbReference type="InterPro" id="IPR003653">
    <property type="entry name" value="Peptidase_C48_C"/>
</dbReference>
<feature type="region of interest" description="Disordered" evidence="6">
    <location>
        <begin position="1"/>
        <end position="35"/>
    </location>
</feature>
<evidence type="ECO:0000256" key="2">
    <source>
        <dbReference type="ARBA" id="ARBA00022670"/>
    </source>
</evidence>
<dbReference type="AlphaFoldDB" id="A0A8K0SLP7"/>
<sequence>MSPYGRPERPIATPVPPSRQLNRPRPERLPVQPPPILHRPRARLLIDDTYPVFDALRDKDIVKDILEVCPNRNKFNFPRPLPDFEPKPRIPDYNYVRARGKRTLKRRAESSEFDLIAEASPDSSGKTVAIFREGTPSSPGAALDNTVPPSVETAPVADQPPAGMLAGFSFRGTINKMFSTVRSAYSAIRDAFIKELRAKEDDRAYRIQELRNCINGRDVTNKRRKLSHGDGAPIYTWIDTDDMHNLDNAFRQWLANFHAFEMILHAVRGLTMRAQLNEKLEKFRYILLGRDGYASYVPREWDLVKIFEIQIGQVRQFVTPFYNIGDIVKLKTAYPDVTAYQPPNPTVEQREIANINKVMLSSPIFIKICRELIEICGADNIEIHEDFFNTILMDTDAFTNQLPLPSYVRSEEYRRKFLEAFPLPARLNLEDHVPLPGSFPRDEAVPTQLPTPPETPLVEPQLEYRSPSPEPQLEPSTPSPQRGLRPESVRSPSPAPQSPEPIIKPTNNKKTEHMRVLLTLHDLKASSPKTRHRKYYKTSTAHQLISQNYIDEFTPRQPNHAGIDVNSIASILRDKRKRDVRKRGPKRLSMQRAPQKVRFTESTLSPRPRTHTGLDVPRIFDGREEVDACMAEAEAEAAEAEALAPPATPTTPTTPYRTVFPRSVYLSPEKEITEDEEAAFRARVLEILDESTHTELRPLMMSDSIRKRIAKEKEEIAMQAAEEARRIEEAARIAREAQEQRELEERLARTGGLRLPKRHFVEDVSDSWMRRAQDTLRASATTTLATTGEGVDLRRHDFAKVVNKTEWLNDEIVNASLNWLDRAINQANGIKDVKRHTRKCYALSSFFWKRLQENGVGGTQRTLRRCGVTKDNILDIDTILLPICDRAHWTLMVIRPSKRTIAHMDSLNPRGSPAYTSLALNWMKNVLENKFVDDEWKVVNHESPAQLNGYDCGIFTITNAMCLALGLNPIDCYDAEDMPAQRIRIACMLLNGGFKGDFDLAPY</sequence>
<evidence type="ECO:0000256" key="6">
    <source>
        <dbReference type="SAM" id="MobiDB-lite"/>
    </source>
</evidence>
<keyword evidence="9" id="KW-1185">Reference proteome</keyword>
<dbReference type="Pfam" id="PF02902">
    <property type="entry name" value="Peptidase_C48"/>
    <property type="match status" value="1"/>
</dbReference>
<dbReference type="Gene3D" id="3.40.395.10">
    <property type="entry name" value="Adenoviral Proteinase, Chain A"/>
    <property type="match status" value="1"/>
</dbReference>
<protein>
    <recommendedName>
        <fullName evidence="7">Ubiquitin-like protease family profile domain-containing protein</fullName>
    </recommendedName>
</protein>
<dbReference type="EMBL" id="JAGPNK010000011">
    <property type="protein sequence ID" value="KAH7311759.1"/>
    <property type="molecule type" value="Genomic_DNA"/>
</dbReference>
<proteinExistence type="inferred from homology"/>
<feature type="compositionally biased region" description="Basic residues" evidence="6">
    <location>
        <begin position="576"/>
        <end position="586"/>
    </location>
</feature>
<evidence type="ECO:0000259" key="7">
    <source>
        <dbReference type="PROSITE" id="PS50600"/>
    </source>
</evidence>
<dbReference type="PROSITE" id="PS50600">
    <property type="entry name" value="ULP_PROTEASE"/>
    <property type="match status" value="1"/>
</dbReference>
<dbReference type="GO" id="GO:0016926">
    <property type="term" value="P:protein desumoylation"/>
    <property type="evidence" value="ECO:0007669"/>
    <property type="project" value="UniProtKB-ARBA"/>
</dbReference>
<reference evidence="8" key="1">
    <citation type="journal article" date="2021" name="Nat. Commun.">
        <title>Genetic determinants of endophytism in the Arabidopsis root mycobiome.</title>
        <authorList>
            <person name="Mesny F."/>
            <person name="Miyauchi S."/>
            <person name="Thiergart T."/>
            <person name="Pickel B."/>
            <person name="Atanasova L."/>
            <person name="Karlsson M."/>
            <person name="Huettel B."/>
            <person name="Barry K.W."/>
            <person name="Haridas S."/>
            <person name="Chen C."/>
            <person name="Bauer D."/>
            <person name="Andreopoulos W."/>
            <person name="Pangilinan J."/>
            <person name="LaButti K."/>
            <person name="Riley R."/>
            <person name="Lipzen A."/>
            <person name="Clum A."/>
            <person name="Drula E."/>
            <person name="Henrissat B."/>
            <person name="Kohler A."/>
            <person name="Grigoriev I.V."/>
            <person name="Martin F.M."/>
            <person name="Hacquard S."/>
        </authorList>
    </citation>
    <scope>NUCLEOTIDE SEQUENCE</scope>
    <source>
        <strain evidence="8">MPI-CAGE-CH-0235</strain>
    </source>
</reference>
<comment type="caution">
    <text evidence="8">The sequence shown here is derived from an EMBL/GenBank/DDBJ whole genome shotgun (WGS) entry which is preliminary data.</text>
</comment>
<gene>
    <name evidence="8" type="ORF">B0I35DRAFT_411908</name>
</gene>
<dbReference type="PANTHER" id="PTHR46915:SF2">
    <property type="entry name" value="UBIQUITIN-LIKE PROTEASE 4"/>
    <property type="match status" value="1"/>
</dbReference>
<keyword evidence="2" id="KW-0645">Protease</keyword>
<dbReference type="PANTHER" id="PTHR46915">
    <property type="entry name" value="UBIQUITIN-LIKE PROTEASE 4-RELATED"/>
    <property type="match status" value="1"/>
</dbReference>
<dbReference type="Proteomes" id="UP000813444">
    <property type="component" value="Unassembled WGS sequence"/>
</dbReference>
<evidence type="ECO:0000313" key="9">
    <source>
        <dbReference type="Proteomes" id="UP000813444"/>
    </source>
</evidence>
<dbReference type="GO" id="GO:0006508">
    <property type="term" value="P:proteolysis"/>
    <property type="evidence" value="ECO:0007669"/>
    <property type="project" value="UniProtKB-KW"/>
</dbReference>
<organism evidence="8 9">
    <name type="scientific">Stachybotrys elegans</name>
    <dbReference type="NCBI Taxonomy" id="80388"/>
    <lineage>
        <taxon>Eukaryota</taxon>
        <taxon>Fungi</taxon>
        <taxon>Dikarya</taxon>
        <taxon>Ascomycota</taxon>
        <taxon>Pezizomycotina</taxon>
        <taxon>Sordariomycetes</taxon>
        <taxon>Hypocreomycetidae</taxon>
        <taxon>Hypocreales</taxon>
        <taxon>Stachybotryaceae</taxon>
        <taxon>Stachybotrys</taxon>
    </lineage>
</organism>
<dbReference type="OrthoDB" id="1939479at2759"/>
<keyword evidence="3" id="KW-0378">Hydrolase</keyword>
<evidence type="ECO:0000256" key="5">
    <source>
        <dbReference type="SAM" id="Coils"/>
    </source>
</evidence>
<dbReference type="GO" id="GO:0019783">
    <property type="term" value="F:ubiquitin-like protein peptidase activity"/>
    <property type="evidence" value="ECO:0007669"/>
    <property type="project" value="UniProtKB-ARBA"/>
</dbReference>